<dbReference type="Pfam" id="PF00294">
    <property type="entry name" value="PfkB"/>
    <property type="match status" value="1"/>
</dbReference>
<sequence>MSGSVVVLAPSPQLTVTVEELDGAPDIHLHPGGQGVWQARMVSSLGVPVVLCAAVGGETGQVLRHLLEKSGIELRLREIRGRNGGYVHDRRDGERDSLVEMLPDALSRHELDDLYEVTLAEALEAGTALLSGPSADRVVPHSLYHRLAADLTGNGCQVVIDLAGERLSTALQGGPTLVKVSHEELVEDGRAESGELGALVRAAKDIAGEGPRVVVVSRAEQPTLALVDGDGFTVHPPALHPVETRGGGDSMTAGFTAWLAKGKPLTEALRVGTAAGALNVARHGLGTGSGAAILALAERVELRPLEKGIA</sequence>
<organism evidence="8 9">
    <name type="scientific">Crossiella equi</name>
    <dbReference type="NCBI Taxonomy" id="130796"/>
    <lineage>
        <taxon>Bacteria</taxon>
        <taxon>Bacillati</taxon>
        <taxon>Actinomycetota</taxon>
        <taxon>Actinomycetes</taxon>
        <taxon>Pseudonocardiales</taxon>
        <taxon>Pseudonocardiaceae</taxon>
        <taxon>Crossiella</taxon>
    </lineage>
</organism>
<keyword evidence="9" id="KW-1185">Reference proteome</keyword>
<evidence type="ECO:0000313" key="9">
    <source>
        <dbReference type="Proteomes" id="UP001519363"/>
    </source>
</evidence>
<dbReference type="InterPro" id="IPR017583">
    <property type="entry name" value="Tagatose/fructose_Pkinase"/>
</dbReference>
<dbReference type="GO" id="GO:0008662">
    <property type="term" value="F:1-phosphofructokinase activity"/>
    <property type="evidence" value="ECO:0007669"/>
    <property type="project" value="UniProtKB-EC"/>
</dbReference>
<dbReference type="EMBL" id="JAGIOO010000001">
    <property type="protein sequence ID" value="MBP2471681.1"/>
    <property type="molecule type" value="Genomic_DNA"/>
</dbReference>
<keyword evidence="2 6" id="KW-0808">Transferase</keyword>
<dbReference type="InterPro" id="IPR011611">
    <property type="entry name" value="PfkB_dom"/>
</dbReference>
<evidence type="ECO:0000256" key="6">
    <source>
        <dbReference type="PIRNR" id="PIRNR000535"/>
    </source>
</evidence>
<dbReference type="PIRSF" id="PIRSF000535">
    <property type="entry name" value="1PFK/6PFK/LacC"/>
    <property type="match status" value="1"/>
</dbReference>
<evidence type="ECO:0000259" key="7">
    <source>
        <dbReference type="Pfam" id="PF00294"/>
    </source>
</evidence>
<evidence type="ECO:0000313" key="8">
    <source>
        <dbReference type="EMBL" id="MBP2471681.1"/>
    </source>
</evidence>
<keyword evidence="3" id="KW-0547">Nucleotide-binding</keyword>
<dbReference type="EC" id="2.7.1.56" evidence="8"/>
<gene>
    <name evidence="8" type="ORF">JOF53_000553</name>
</gene>
<evidence type="ECO:0000256" key="4">
    <source>
        <dbReference type="ARBA" id="ARBA00022777"/>
    </source>
</evidence>
<feature type="domain" description="Carbohydrate kinase PfkB" evidence="7">
    <location>
        <begin position="20"/>
        <end position="287"/>
    </location>
</feature>
<evidence type="ECO:0000256" key="2">
    <source>
        <dbReference type="ARBA" id="ARBA00022679"/>
    </source>
</evidence>
<dbReference type="PANTHER" id="PTHR46566:SF2">
    <property type="entry name" value="ATP-DEPENDENT 6-PHOSPHOFRUCTOKINASE ISOZYME 2"/>
    <property type="match status" value="1"/>
</dbReference>
<dbReference type="Gene3D" id="3.40.1190.20">
    <property type="match status" value="1"/>
</dbReference>
<evidence type="ECO:0000256" key="1">
    <source>
        <dbReference type="ARBA" id="ARBA00010688"/>
    </source>
</evidence>
<dbReference type="SUPFAM" id="SSF53613">
    <property type="entry name" value="Ribokinase-like"/>
    <property type="match status" value="1"/>
</dbReference>
<comment type="similarity">
    <text evidence="1">Belongs to the carbohydrate kinase PfkB family.</text>
</comment>
<evidence type="ECO:0000256" key="3">
    <source>
        <dbReference type="ARBA" id="ARBA00022741"/>
    </source>
</evidence>
<dbReference type="PANTHER" id="PTHR46566">
    <property type="entry name" value="1-PHOSPHOFRUCTOKINASE-RELATED"/>
    <property type="match status" value="1"/>
</dbReference>
<accession>A0ABS5A5V7</accession>
<keyword evidence="4" id="KW-0418">Kinase</keyword>
<dbReference type="InterPro" id="IPR029056">
    <property type="entry name" value="Ribokinase-like"/>
</dbReference>
<dbReference type="Proteomes" id="UP001519363">
    <property type="component" value="Unassembled WGS sequence"/>
</dbReference>
<name>A0ABS5A5V7_9PSEU</name>
<proteinExistence type="inferred from homology"/>
<comment type="caution">
    <text evidence="8">The sequence shown here is derived from an EMBL/GenBank/DDBJ whole genome shotgun (WGS) entry which is preliminary data.</text>
</comment>
<protein>
    <submittedName>
        <fullName evidence="8">1-phosphofructokinase</fullName>
        <ecNumber evidence="8">2.7.1.56</ecNumber>
    </submittedName>
</protein>
<evidence type="ECO:0000256" key="5">
    <source>
        <dbReference type="ARBA" id="ARBA00022840"/>
    </source>
</evidence>
<dbReference type="RefSeq" id="WP_249044788.1">
    <property type="nucleotide sequence ID" value="NZ_JAGIOO010000001.1"/>
</dbReference>
<keyword evidence="5" id="KW-0067">ATP-binding</keyword>
<reference evidence="8 9" key="1">
    <citation type="submission" date="2021-03" db="EMBL/GenBank/DDBJ databases">
        <title>Sequencing the genomes of 1000 actinobacteria strains.</title>
        <authorList>
            <person name="Klenk H.-P."/>
        </authorList>
    </citation>
    <scope>NUCLEOTIDE SEQUENCE [LARGE SCALE GENOMIC DNA]</scope>
    <source>
        <strain evidence="8 9">DSM 44580</strain>
    </source>
</reference>